<dbReference type="InterPro" id="IPR038071">
    <property type="entry name" value="UROD/MetE-like_sf"/>
</dbReference>
<accession>A0A520MQK6</accession>
<comment type="similarity">
    <text evidence="2 9">Belongs to the uroporphyrinogen decarboxylase family.</text>
</comment>
<dbReference type="GO" id="GO:0005829">
    <property type="term" value="C:cytosol"/>
    <property type="evidence" value="ECO:0007669"/>
    <property type="project" value="TreeGrafter"/>
</dbReference>
<dbReference type="Proteomes" id="UP000320146">
    <property type="component" value="Unassembled WGS sequence"/>
</dbReference>
<evidence type="ECO:0000256" key="8">
    <source>
        <dbReference type="RuleBase" id="RU000554"/>
    </source>
</evidence>
<evidence type="ECO:0000256" key="3">
    <source>
        <dbReference type="ARBA" id="ARBA00012288"/>
    </source>
</evidence>
<organism evidence="11 12">
    <name type="scientific">SAR86 cluster bacterium</name>
    <dbReference type="NCBI Taxonomy" id="2030880"/>
    <lineage>
        <taxon>Bacteria</taxon>
        <taxon>Pseudomonadati</taxon>
        <taxon>Pseudomonadota</taxon>
        <taxon>Gammaproteobacteria</taxon>
        <taxon>SAR86 cluster</taxon>
    </lineage>
</organism>
<evidence type="ECO:0000256" key="2">
    <source>
        <dbReference type="ARBA" id="ARBA00009935"/>
    </source>
</evidence>
<dbReference type="PROSITE" id="PS00906">
    <property type="entry name" value="UROD_1"/>
    <property type="match status" value="1"/>
</dbReference>
<dbReference type="PANTHER" id="PTHR21091:SF169">
    <property type="entry name" value="UROPORPHYRINOGEN DECARBOXYLASE"/>
    <property type="match status" value="1"/>
</dbReference>
<evidence type="ECO:0000256" key="5">
    <source>
        <dbReference type="ARBA" id="ARBA00023239"/>
    </source>
</evidence>
<sequence>MTSQNNIFLDALSRENTKENIPVWLLRQAGRYLPEYMEIRSQYPDFFDMIRKPDICKELTLQPLRRYPLDAAITFTDILTIPDAMGVPVKFIKGKGPIFSDSIIKNPGLELKSQGAIKKLDYVFEATKLIKADINVPLIGFTGSPWTLFVYLFYGESPKNRNEIHDYLKLNSSKTHSYLKAMTEVMHDYVHEQIQSGANCIQIFDSWGGMLGREYEEFSLMYINELAENIPGNIPVILFTRGKKIDSIIESTNIKCFNLDISDNIDHHIDKSIVIQGNFDPSKFHSDADKLEQLATQIFEKYKNKNNYIFNLGSGLTPDIDPEKVGIFLEKLSSLSS</sequence>
<evidence type="ECO:0000256" key="9">
    <source>
        <dbReference type="RuleBase" id="RU004169"/>
    </source>
</evidence>
<dbReference type="UniPathway" id="UPA00251">
    <property type="reaction ID" value="UER00321"/>
</dbReference>
<dbReference type="EC" id="4.1.1.37" evidence="3 7"/>
<evidence type="ECO:0000313" key="11">
    <source>
        <dbReference type="EMBL" id="RZO23495.1"/>
    </source>
</evidence>
<comment type="catalytic activity">
    <reaction evidence="8">
        <text>uroporphyrinogen III + 4 H(+) = coproporphyrinogen III + 4 CO2</text>
        <dbReference type="Rhea" id="RHEA:19865"/>
        <dbReference type="ChEBI" id="CHEBI:15378"/>
        <dbReference type="ChEBI" id="CHEBI:16526"/>
        <dbReference type="ChEBI" id="CHEBI:57308"/>
        <dbReference type="ChEBI" id="CHEBI:57309"/>
        <dbReference type="EC" id="4.1.1.37"/>
    </reaction>
</comment>
<dbReference type="NCBIfam" id="TIGR01464">
    <property type="entry name" value="hemE"/>
    <property type="match status" value="1"/>
</dbReference>
<evidence type="ECO:0000259" key="10">
    <source>
        <dbReference type="PROSITE" id="PS00906"/>
    </source>
</evidence>
<dbReference type="GO" id="GO:0004853">
    <property type="term" value="F:uroporphyrinogen decarboxylase activity"/>
    <property type="evidence" value="ECO:0007669"/>
    <property type="project" value="UniProtKB-UniRule"/>
</dbReference>
<dbReference type="Pfam" id="PF01208">
    <property type="entry name" value="URO-D"/>
    <property type="match status" value="1"/>
</dbReference>
<evidence type="ECO:0000256" key="7">
    <source>
        <dbReference type="NCBIfam" id="TIGR01464"/>
    </source>
</evidence>
<dbReference type="PANTHER" id="PTHR21091">
    <property type="entry name" value="METHYLTETRAHYDROFOLATE:HOMOCYSTEINE METHYLTRANSFERASE RELATED"/>
    <property type="match status" value="1"/>
</dbReference>
<dbReference type="AlphaFoldDB" id="A0A520MQK6"/>
<dbReference type="GO" id="GO:0006782">
    <property type="term" value="P:protoporphyrinogen IX biosynthetic process"/>
    <property type="evidence" value="ECO:0007669"/>
    <property type="project" value="UniProtKB-UniPathway"/>
</dbReference>
<keyword evidence="5 8" id="KW-0456">Lyase</keyword>
<keyword evidence="6 8" id="KW-0627">Porphyrin biosynthesis</keyword>
<comment type="caution">
    <text evidence="11">The sequence shown here is derived from an EMBL/GenBank/DDBJ whole genome shotgun (WGS) entry which is preliminary data.</text>
</comment>
<proteinExistence type="inferred from homology"/>
<feature type="domain" description="Uroporphyrinogen decarboxylase (URO-D)" evidence="10">
    <location>
        <begin position="22"/>
        <end position="31"/>
    </location>
</feature>
<evidence type="ECO:0000313" key="12">
    <source>
        <dbReference type="Proteomes" id="UP000320146"/>
    </source>
</evidence>
<name>A0A520MQK6_9GAMM</name>
<protein>
    <recommendedName>
        <fullName evidence="3 7">Uroporphyrinogen decarboxylase</fullName>
        <ecNumber evidence="3 7">4.1.1.37</ecNumber>
    </recommendedName>
</protein>
<dbReference type="SUPFAM" id="SSF51726">
    <property type="entry name" value="UROD/MetE-like"/>
    <property type="match status" value="1"/>
</dbReference>
<dbReference type="InterPro" id="IPR006361">
    <property type="entry name" value="Uroporphyrinogen_deCO2ase_HemE"/>
</dbReference>
<dbReference type="EMBL" id="SHBL01000033">
    <property type="protein sequence ID" value="RZO23495.1"/>
    <property type="molecule type" value="Genomic_DNA"/>
</dbReference>
<reference evidence="11 12" key="1">
    <citation type="submission" date="2019-02" db="EMBL/GenBank/DDBJ databases">
        <title>Prokaryotic population dynamics and viral predation in marine succession experiment using metagenomics: the confinement effect.</title>
        <authorList>
            <person name="Haro-Moreno J.M."/>
            <person name="Rodriguez-Valera F."/>
            <person name="Lopez-Perez M."/>
        </authorList>
    </citation>
    <scope>NUCLEOTIDE SEQUENCE [LARGE SCALE GENOMIC DNA]</scope>
    <source>
        <strain evidence="11">MED-G166</strain>
    </source>
</reference>
<dbReference type="InterPro" id="IPR000257">
    <property type="entry name" value="Uroporphyrinogen_deCOase"/>
</dbReference>
<evidence type="ECO:0000256" key="4">
    <source>
        <dbReference type="ARBA" id="ARBA00022793"/>
    </source>
</evidence>
<gene>
    <name evidence="11" type="primary">hemE</name>
    <name evidence="11" type="ORF">EVA99_03595</name>
</gene>
<dbReference type="Gene3D" id="3.20.20.210">
    <property type="match status" value="1"/>
</dbReference>
<evidence type="ECO:0000256" key="1">
    <source>
        <dbReference type="ARBA" id="ARBA00004804"/>
    </source>
</evidence>
<comment type="pathway">
    <text evidence="1 8">Porphyrin-containing compound metabolism; protoporphyrin-IX biosynthesis; coproporphyrinogen-III from 5-aminolevulinate: step 4/4.</text>
</comment>
<evidence type="ECO:0000256" key="6">
    <source>
        <dbReference type="ARBA" id="ARBA00023244"/>
    </source>
</evidence>
<keyword evidence="4 8" id="KW-0210">Decarboxylase</keyword>